<comment type="caution">
    <text evidence="1">The sequence shown here is derived from an EMBL/GenBank/DDBJ whole genome shotgun (WGS) entry which is preliminary data.</text>
</comment>
<evidence type="ECO:0000313" key="2">
    <source>
        <dbReference type="Proteomes" id="UP000023152"/>
    </source>
</evidence>
<dbReference type="Proteomes" id="UP000023152">
    <property type="component" value="Unassembled WGS sequence"/>
</dbReference>
<proteinExistence type="predicted"/>
<dbReference type="AlphaFoldDB" id="X6LKF4"/>
<keyword evidence="2" id="KW-1185">Reference proteome</keyword>
<accession>X6LKF4</accession>
<dbReference type="EMBL" id="ASPP01037825">
    <property type="protein sequence ID" value="ETO01622.1"/>
    <property type="molecule type" value="Genomic_DNA"/>
</dbReference>
<sequence>EQVMSPDERLRYFQDLTSSKEQELVDQIFNDRTDYTYTRNIHLLRQLLKQSVDLLRESLPHQFDCAISKKMADELNDRINIIKVYLEKADTPQDERAIRVHQRDYDILETLATCLSERKYFMLIWSFICFEISSIYFLELNTCALALVNGFITISTISIKERDDTIDTHMHIETMMQYHHKQVLKSVVIFVIFLYSA</sequence>
<feature type="non-terminal residue" evidence="1">
    <location>
        <position position="1"/>
    </location>
</feature>
<protein>
    <submittedName>
        <fullName evidence="1">Uncharacterized protein</fullName>
    </submittedName>
</protein>
<gene>
    <name evidence="1" type="ORF">RFI_35818</name>
</gene>
<evidence type="ECO:0000313" key="1">
    <source>
        <dbReference type="EMBL" id="ETO01622.1"/>
    </source>
</evidence>
<organism evidence="1 2">
    <name type="scientific">Reticulomyxa filosa</name>
    <dbReference type="NCBI Taxonomy" id="46433"/>
    <lineage>
        <taxon>Eukaryota</taxon>
        <taxon>Sar</taxon>
        <taxon>Rhizaria</taxon>
        <taxon>Retaria</taxon>
        <taxon>Foraminifera</taxon>
        <taxon>Monothalamids</taxon>
        <taxon>Reticulomyxidae</taxon>
        <taxon>Reticulomyxa</taxon>
    </lineage>
</organism>
<reference evidence="1 2" key="1">
    <citation type="journal article" date="2013" name="Curr. Biol.">
        <title>The Genome of the Foraminiferan Reticulomyxa filosa.</title>
        <authorList>
            <person name="Glockner G."/>
            <person name="Hulsmann N."/>
            <person name="Schleicher M."/>
            <person name="Noegel A.A."/>
            <person name="Eichinger L."/>
            <person name="Gallinger C."/>
            <person name="Pawlowski J."/>
            <person name="Sierra R."/>
            <person name="Euteneuer U."/>
            <person name="Pillet L."/>
            <person name="Moustafa A."/>
            <person name="Platzer M."/>
            <person name="Groth M."/>
            <person name="Szafranski K."/>
            <person name="Schliwa M."/>
        </authorList>
    </citation>
    <scope>NUCLEOTIDE SEQUENCE [LARGE SCALE GENOMIC DNA]</scope>
</reference>
<name>X6LKF4_RETFI</name>